<evidence type="ECO:0000313" key="1">
    <source>
        <dbReference type="EMBL" id="KKT60346.1"/>
    </source>
</evidence>
<comment type="caution">
    <text evidence="1">The sequence shown here is derived from an EMBL/GenBank/DDBJ whole genome shotgun (WGS) entry which is preliminary data.</text>
</comment>
<reference evidence="1 2" key="1">
    <citation type="journal article" date="2015" name="Nature">
        <title>rRNA introns, odd ribosomes, and small enigmatic genomes across a large radiation of phyla.</title>
        <authorList>
            <person name="Brown C.T."/>
            <person name="Hug L.A."/>
            <person name="Thomas B.C."/>
            <person name="Sharon I."/>
            <person name="Castelle C.J."/>
            <person name="Singh A."/>
            <person name="Wilkins M.J."/>
            <person name="Williams K.H."/>
            <person name="Banfield J.F."/>
        </authorList>
    </citation>
    <scope>NUCLEOTIDE SEQUENCE [LARGE SCALE GENOMIC DNA]</scope>
</reference>
<protein>
    <recommendedName>
        <fullName evidence="3">Helix-turn-helix type 11 domain-containing protein</fullName>
    </recommendedName>
</protein>
<dbReference type="AlphaFoldDB" id="A0A0G1ILQ5"/>
<dbReference type="EMBL" id="LCIQ01000027">
    <property type="protein sequence ID" value="KKT60346.1"/>
    <property type="molecule type" value="Genomic_DNA"/>
</dbReference>
<organism evidence="1 2">
    <name type="scientific">Candidatus Gottesmanbacteria bacterium GW2011_GWA1_44_24b</name>
    <dbReference type="NCBI Taxonomy" id="1618437"/>
    <lineage>
        <taxon>Bacteria</taxon>
        <taxon>Candidatus Gottesmaniibacteriota</taxon>
    </lineage>
</organism>
<name>A0A0G1ILQ5_9BACT</name>
<accession>A0A0G1ILQ5</accession>
<dbReference type="Proteomes" id="UP000034521">
    <property type="component" value="Unassembled WGS sequence"/>
</dbReference>
<evidence type="ECO:0000313" key="2">
    <source>
        <dbReference type="Proteomes" id="UP000034521"/>
    </source>
</evidence>
<sequence>MKKNEFIWRHLLFEVIEKRTIRFQQQELATLFSVSSSTVNAALIPIRRLGGIRVGGRGFDIVDYEKILYHWANVRQLSKDVAFSFRLNEPVREIEGQLPPDSYLTAYSAIRQRFGEPPADYESVYCYHSHPEIVKNRFQKETRNGKPNVFILQADPFLYLYGKELSLGHIFVDLWNLTDWYAKDFVTYLKGVIDGLLS</sequence>
<proteinExistence type="predicted"/>
<gene>
    <name evidence="1" type="ORF">UW52_C0027G0018</name>
</gene>
<evidence type="ECO:0008006" key="3">
    <source>
        <dbReference type="Google" id="ProtNLM"/>
    </source>
</evidence>